<keyword evidence="2" id="KW-1185">Reference proteome</keyword>
<dbReference type="RefSeq" id="XP_013900405.1">
    <property type="nucleotide sequence ID" value="XM_014044951.1"/>
</dbReference>
<accession>A0A0D2N5Z1</accession>
<protein>
    <submittedName>
        <fullName evidence="1">Uncharacterized protein</fullName>
    </submittedName>
</protein>
<dbReference type="AlphaFoldDB" id="A0A0D2N5Z1"/>
<sequence length="214" mass="22604">MMSLAQFLNKTGLPQLKELGLPPIQEREQAAAPRAHALARRKGPRQLELRQRGCGELLKPVGGARNFGKHAHSKEEILAMANATMIKVITEMLPPELKAFAGVQLPKIKMGGVIPQIKLPPLPANLPPLADILRALPPIDAAGLNAALPGLSLLNLPPPAEIVKALHTVGGLLATLPKPEGLPSLDEIIRIVNSFSGTVNKVVSAPGTEQPVIG</sequence>
<gene>
    <name evidence="1" type="ORF">MNEG_6579</name>
</gene>
<dbReference type="GeneID" id="25739455"/>
<dbReference type="OrthoDB" id="534396at2759"/>
<dbReference type="KEGG" id="mng:MNEG_6579"/>
<proteinExistence type="predicted"/>
<organism evidence="1 2">
    <name type="scientific">Monoraphidium neglectum</name>
    <dbReference type="NCBI Taxonomy" id="145388"/>
    <lineage>
        <taxon>Eukaryota</taxon>
        <taxon>Viridiplantae</taxon>
        <taxon>Chlorophyta</taxon>
        <taxon>core chlorophytes</taxon>
        <taxon>Chlorophyceae</taxon>
        <taxon>CS clade</taxon>
        <taxon>Sphaeropleales</taxon>
        <taxon>Selenastraceae</taxon>
        <taxon>Monoraphidium</taxon>
    </lineage>
</organism>
<dbReference type="EMBL" id="KK101299">
    <property type="protein sequence ID" value="KIZ01386.1"/>
    <property type="molecule type" value="Genomic_DNA"/>
</dbReference>
<reference evidence="1 2" key="1">
    <citation type="journal article" date="2013" name="BMC Genomics">
        <title>Reconstruction of the lipid metabolism for the microalga Monoraphidium neglectum from its genome sequence reveals characteristics suitable for biofuel production.</title>
        <authorList>
            <person name="Bogen C."/>
            <person name="Al-Dilaimi A."/>
            <person name="Albersmeier A."/>
            <person name="Wichmann J."/>
            <person name="Grundmann M."/>
            <person name="Rupp O."/>
            <person name="Lauersen K.J."/>
            <person name="Blifernez-Klassen O."/>
            <person name="Kalinowski J."/>
            <person name="Goesmann A."/>
            <person name="Mussgnug J.H."/>
            <person name="Kruse O."/>
        </authorList>
    </citation>
    <scope>NUCLEOTIDE SEQUENCE [LARGE SCALE GENOMIC DNA]</scope>
    <source>
        <strain evidence="1 2">SAG 48.87</strain>
    </source>
</reference>
<evidence type="ECO:0000313" key="2">
    <source>
        <dbReference type="Proteomes" id="UP000054498"/>
    </source>
</evidence>
<dbReference type="Proteomes" id="UP000054498">
    <property type="component" value="Unassembled WGS sequence"/>
</dbReference>
<evidence type="ECO:0000313" key="1">
    <source>
        <dbReference type="EMBL" id="KIZ01386.1"/>
    </source>
</evidence>
<name>A0A0D2N5Z1_9CHLO</name>